<keyword evidence="15" id="KW-1185">Reference proteome</keyword>
<keyword evidence="9" id="KW-0408">Iron</keyword>
<feature type="transmembrane region" description="Helical" evidence="12">
    <location>
        <begin position="12"/>
        <end position="38"/>
    </location>
</feature>
<evidence type="ECO:0000256" key="9">
    <source>
        <dbReference type="ARBA" id="ARBA00023004"/>
    </source>
</evidence>
<comment type="caution">
    <text evidence="14">The sequence shown here is derived from an EMBL/GenBank/DDBJ whole genome shotgun (WGS) entry which is preliminary data.</text>
</comment>
<evidence type="ECO:0000256" key="4">
    <source>
        <dbReference type="ARBA" id="ARBA00022519"/>
    </source>
</evidence>
<accession>A0A2U2C611</accession>
<evidence type="ECO:0000256" key="1">
    <source>
        <dbReference type="ARBA" id="ARBA00004429"/>
    </source>
</evidence>
<feature type="transmembrane region" description="Helical" evidence="12">
    <location>
        <begin position="195"/>
        <end position="222"/>
    </location>
</feature>
<dbReference type="GO" id="GO:0006629">
    <property type="term" value="P:lipid metabolic process"/>
    <property type="evidence" value="ECO:0007669"/>
    <property type="project" value="InterPro"/>
</dbReference>
<evidence type="ECO:0000256" key="7">
    <source>
        <dbReference type="ARBA" id="ARBA00022989"/>
    </source>
</evidence>
<evidence type="ECO:0000259" key="13">
    <source>
        <dbReference type="Pfam" id="PF00487"/>
    </source>
</evidence>
<evidence type="ECO:0000256" key="6">
    <source>
        <dbReference type="ARBA" id="ARBA00022723"/>
    </source>
</evidence>
<keyword evidence="5 12" id="KW-0812">Transmembrane</keyword>
<dbReference type="PANTHER" id="PTHR38674:SF1">
    <property type="entry name" value="ALKANE 1-MONOOXYGENASE 1"/>
    <property type="match status" value="1"/>
</dbReference>
<gene>
    <name evidence="14" type="ORF">C4N9_17700</name>
</gene>
<keyword evidence="8" id="KW-0560">Oxidoreductase</keyword>
<dbReference type="GO" id="GO:0046872">
    <property type="term" value="F:metal ion binding"/>
    <property type="evidence" value="ECO:0007669"/>
    <property type="project" value="UniProtKB-KW"/>
</dbReference>
<keyword evidence="11 12" id="KW-0472">Membrane</keyword>
<evidence type="ECO:0000256" key="3">
    <source>
        <dbReference type="ARBA" id="ARBA00022475"/>
    </source>
</evidence>
<dbReference type="GO" id="GO:0004497">
    <property type="term" value="F:monooxygenase activity"/>
    <property type="evidence" value="ECO:0007669"/>
    <property type="project" value="UniProtKB-KW"/>
</dbReference>
<comment type="subcellular location">
    <subcellularLocation>
        <location evidence="1">Cell inner membrane</location>
        <topology evidence="1">Multi-pass membrane protein</topology>
    </subcellularLocation>
</comment>
<dbReference type="EMBL" id="QEYD01000012">
    <property type="protein sequence ID" value="PWE27289.1"/>
    <property type="molecule type" value="Genomic_DNA"/>
</dbReference>
<evidence type="ECO:0000256" key="12">
    <source>
        <dbReference type="SAM" id="Phobius"/>
    </source>
</evidence>
<evidence type="ECO:0000256" key="10">
    <source>
        <dbReference type="ARBA" id="ARBA00023033"/>
    </source>
</evidence>
<dbReference type="GO" id="GO:0005886">
    <property type="term" value="C:plasma membrane"/>
    <property type="evidence" value="ECO:0007669"/>
    <property type="project" value="UniProtKB-SubCell"/>
</dbReference>
<keyword evidence="7 12" id="KW-1133">Transmembrane helix</keyword>
<evidence type="ECO:0000256" key="5">
    <source>
        <dbReference type="ARBA" id="ARBA00022692"/>
    </source>
</evidence>
<keyword evidence="3" id="KW-1003">Cell membrane</keyword>
<name>A0A2U2C611_9RHOB</name>
<dbReference type="Pfam" id="PF00487">
    <property type="entry name" value="FA_desaturase"/>
    <property type="match status" value="1"/>
</dbReference>
<feature type="transmembrane region" description="Helical" evidence="12">
    <location>
        <begin position="121"/>
        <end position="139"/>
    </location>
</feature>
<dbReference type="InterPro" id="IPR033885">
    <property type="entry name" value="AlkB/XylM"/>
</dbReference>
<feature type="transmembrane region" description="Helical" evidence="12">
    <location>
        <begin position="58"/>
        <end position="77"/>
    </location>
</feature>
<feature type="transmembrane region" description="Helical" evidence="12">
    <location>
        <begin position="83"/>
        <end position="100"/>
    </location>
</feature>
<dbReference type="AlphaFoldDB" id="A0A2U2C611"/>
<keyword evidence="4" id="KW-0997">Cell inner membrane</keyword>
<evidence type="ECO:0000256" key="8">
    <source>
        <dbReference type="ARBA" id="ARBA00023002"/>
    </source>
</evidence>
<dbReference type="OrthoDB" id="4759734at2"/>
<reference evidence="14 15" key="1">
    <citation type="submission" date="2018-05" db="EMBL/GenBank/DDBJ databases">
        <title>Pararhodobacter marina sp. nov., isolated from deep-sea water of the Indian Ocean.</title>
        <authorList>
            <person name="Lai Q.Sr."/>
            <person name="Liu X."/>
            <person name="Shao Z."/>
        </authorList>
    </citation>
    <scope>NUCLEOTIDE SEQUENCE [LARGE SCALE GENOMIC DNA]</scope>
    <source>
        <strain evidence="14 15">CIC4N-9</strain>
    </source>
</reference>
<organism evidence="14 15">
    <name type="scientific">Pararhodobacter marinus</name>
    <dbReference type="NCBI Taxonomy" id="2184063"/>
    <lineage>
        <taxon>Bacteria</taxon>
        <taxon>Pseudomonadati</taxon>
        <taxon>Pseudomonadota</taxon>
        <taxon>Alphaproteobacteria</taxon>
        <taxon>Rhodobacterales</taxon>
        <taxon>Paracoccaceae</taxon>
        <taxon>Pararhodobacter</taxon>
    </lineage>
</organism>
<sequence>MILYSFATFLPAILLVVGAFTGGWILWAAPVTIGLMWIVMDQMPDPADGSELPVGDGLLVILGFLQITHMGLGVWAMTFNLHGFDWIMGMIGFGLFFGQVGNPAAHELIHRSDRFMTRLGTLVYINFLFGHHVSAHRLVHHPHVATPHDPVSATKGTNFWIYLPVAWWGSFLSGYKAEKALRQRGAVRKRNPYVYYIGGEVILLALCFALCGLWGLFIYVMLCAHTQAQMLVADYVQHYGLRRRRLPNGRYEAAGPWHAWNSKGWYSSAVTLNAPRHSDHHAHPARPYPQLTLPEGSAMLPAPLPAMAMLAMLPPFWKRVMDPRLAALLDEQEAAPRVSPDAMPVH</sequence>
<comment type="similarity">
    <text evidence="2">Belongs to the fatty acid desaturase type 1 family. AlkB subfamily.</text>
</comment>
<feature type="transmembrane region" description="Helical" evidence="12">
    <location>
        <begin position="159"/>
        <end position="175"/>
    </location>
</feature>
<evidence type="ECO:0000313" key="14">
    <source>
        <dbReference type="EMBL" id="PWE27289.1"/>
    </source>
</evidence>
<evidence type="ECO:0000256" key="11">
    <source>
        <dbReference type="ARBA" id="ARBA00023136"/>
    </source>
</evidence>
<dbReference type="PANTHER" id="PTHR38674">
    <property type="entry name" value="ALKANE 1-MONOOXYGENASE 1"/>
    <property type="match status" value="1"/>
</dbReference>
<evidence type="ECO:0000256" key="2">
    <source>
        <dbReference type="ARBA" id="ARBA00010823"/>
    </source>
</evidence>
<dbReference type="Proteomes" id="UP000244940">
    <property type="component" value="Unassembled WGS sequence"/>
</dbReference>
<dbReference type="CDD" id="cd03512">
    <property type="entry name" value="Alkane-hydroxylase"/>
    <property type="match status" value="1"/>
</dbReference>
<proteinExistence type="inferred from homology"/>
<feature type="domain" description="Fatty acid desaturase" evidence="13">
    <location>
        <begin position="88"/>
        <end position="291"/>
    </location>
</feature>
<keyword evidence="10 14" id="KW-0503">Monooxygenase</keyword>
<dbReference type="InterPro" id="IPR005804">
    <property type="entry name" value="FA_desaturase_dom"/>
</dbReference>
<evidence type="ECO:0000313" key="15">
    <source>
        <dbReference type="Proteomes" id="UP000244940"/>
    </source>
</evidence>
<keyword evidence="6" id="KW-0479">Metal-binding</keyword>
<protein>
    <submittedName>
        <fullName evidence="14">Alkane 1-monooxygenase</fullName>
    </submittedName>
</protein>